<evidence type="ECO:0000313" key="1">
    <source>
        <dbReference type="EMBL" id="CBW75387.1"/>
    </source>
</evidence>
<gene>
    <name evidence="1" type="ordered locus">RBRH_04138</name>
</gene>
<dbReference type="Proteomes" id="UP000007437">
    <property type="component" value="Chromosome"/>
</dbReference>
<organism evidence="1 2">
    <name type="scientific">Mycetohabitans rhizoxinica (strain DSM 19002 / CIP 109453 / HKI 454)</name>
    <name type="common">Paraburkholderia rhizoxinica</name>
    <dbReference type="NCBI Taxonomy" id="882378"/>
    <lineage>
        <taxon>Bacteria</taxon>
        <taxon>Pseudomonadati</taxon>
        <taxon>Pseudomonadota</taxon>
        <taxon>Betaproteobacteria</taxon>
        <taxon>Burkholderiales</taxon>
        <taxon>Burkholderiaceae</taxon>
        <taxon>Mycetohabitans</taxon>
    </lineage>
</organism>
<dbReference type="HOGENOM" id="CLU_3286338_0_0_4"/>
<reference evidence="1 2" key="1">
    <citation type="journal article" date="2011" name="J. Bacteriol.">
        <title>Complete genome sequence of Burkholderia rhizoxinica, an endosymbiont of Rhizopus microsporus.</title>
        <authorList>
            <person name="Lackner G."/>
            <person name="Moebius N."/>
            <person name="Partida-Martinez L."/>
            <person name="Hertweck C."/>
        </authorList>
    </citation>
    <scope>NUCLEOTIDE SEQUENCE [LARGE SCALE GENOMIC DNA]</scope>
    <source>
        <strain evidence="2">DSM 19002 / CIP 109453 / HKI 454</strain>
    </source>
</reference>
<name>E5AS05_MYCRK</name>
<dbReference type="AlphaFoldDB" id="E5AS05"/>
<dbReference type="EMBL" id="FR687359">
    <property type="protein sequence ID" value="CBW75387.1"/>
    <property type="molecule type" value="Genomic_DNA"/>
</dbReference>
<proteinExistence type="predicted"/>
<evidence type="ECO:0000313" key="2">
    <source>
        <dbReference type="Proteomes" id="UP000007437"/>
    </source>
</evidence>
<sequence length="40" mass="4540">MHGETDLYYRLCGISITLPPLRERTDCGCGSSACSRKRRH</sequence>
<dbReference type="STRING" id="882378.RBRH_04138"/>
<protein>
    <submittedName>
        <fullName evidence="1">Uncharacterized protein</fullName>
    </submittedName>
</protein>
<accession>E5AS05</accession>
<dbReference type="KEGG" id="brh:RBRH_04138"/>